<dbReference type="Proteomes" id="UP000618795">
    <property type="component" value="Unassembled WGS sequence"/>
</dbReference>
<protein>
    <submittedName>
        <fullName evidence="2">Uncharacterized protein</fullName>
    </submittedName>
</protein>
<name>A0A918I7L2_9ACTN</name>
<evidence type="ECO:0000256" key="1">
    <source>
        <dbReference type="SAM" id="Phobius"/>
    </source>
</evidence>
<reference evidence="2" key="1">
    <citation type="journal article" date="2014" name="Int. J. Syst. Evol. Microbiol.">
        <title>Complete genome sequence of Corynebacterium casei LMG S-19264T (=DSM 44701T), isolated from a smear-ripened cheese.</title>
        <authorList>
            <consortium name="US DOE Joint Genome Institute (JGI-PGF)"/>
            <person name="Walter F."/>
            <person name="Albersmeier A."/>
            <person name="Kalinowski J."/>
            <person name="Ruckert C."/>
        </authorList>
    </citation>
    <scope>NUCLEOTIDE SEQUENCE</scope>
    <source>
        <strain evidence="2">JCM 4369</strain>
    </source>
</reference>
<reference evidence="2" key="2">
    <citation type="submission" date="2020-09" db="EMBL/GenBank/DDBJ databases">
        <authorList>
            <person name="Sun Q."/>
            <person name="Ohkuma M."/>
        </authorList>
    </citation>
    <scope>NUCLEOTIDE SEQUENCE</scope>
    <source>
        <strain evidence="2">JCM 4369</strain>
    </source>
</reference>
<dbReference type="EMBL" id="BMTD01000001">
    <property type="protein sequence ID" value="GGU76350.1"/>
    <property type="molecule type" value="Genomic_DNA"/>
</dbReference>
<keyword evidence="1" id="KW-0472">Membrane</keyword>
<dbReference type="AlphaFoldDB" id="A0A918I7L2"/>
<keyword evidence="3" id="KW-1185">Reference proteome</keyword>
<organism evidence="2 3">
    <name type="scientific">Streptomyces filipinensis</name>
    <dbReference type="NCBI Taxonomy" id="66887"/>
    <lineage>
        <taxon>Bacteria</taxon>
        <taxon>Bacillati</taxon>
        <taxon>Actinomycetota</taxon>
        <taxon>Actinomycetes</taxon>
        <taxon>Kitasatosporales</taxon>
        <taxon>Streptomycetaceae</taxon>
        <taxon>Streptomyces</taxon>
    </lineage>
</organism>
<proteinExistence type="predicted"/>
<accession>A0A918I7L2</accession>
<comment type="caution">
    <text evidence="2">The sequence shown here is derived from an EMBL/GenBank/DDBJ whole genome shotgun (WGS) entry which is preliminary data.</text>
</comment>
<gene>
    <name evidence="2" type="ORF">GCM10010260_05700</name>
</gene>
<keyword evidence="1" id="KW-1133">Transmembrane helix</keyword>
<evidence type="ECO:0000313" key="2">
    <source>
        <dbReference type="EMBL" id="GGU76350.1"/>
    </source>
</evidence>
<sequence length="173" mass="19466">MEGRGGKDSACERDATFCNSGCQWGRRGMGEVRMNRAVVGLVAAGVFIAGAGTAFASSWQRLPMLEVKGSVTLEAGHYRFNPAERNHGSFEWTAYLNDIDPGDDHNGYVQVRVEGHDWTRYYGKQRKRVYLHHSNWDGAQLYTNDAYLRVCLDRGTLRPDNCSHELHFKGHNG</sequence>
<feature type="transmembrane region" description="Helical" evidence="1">
    <location>
        <begin position="37"/>
        <end position="59"/>
    </location>
</feature>
<keyword evidence="1" id="KW-0812">Transmembrane</keyword>
<evidence type="ECO:0000313" key="3">
    <source>
        <dbReference type="Proteomes" id="UP000618795"/>
    </source>
</evidence>